<feature type="chain" id="PRO_5002095115" evidence="2">
    <location>
        <begin position="20"/>
        <end position="296"/>
    </location>
</feature>
<keyword evidence="2" id="KW-0732">Signal</keyword>
<accession>A0A0B2UUT4</accession>
<feature type="region of interest" description="Disordered" evidence="1">
    <location>
        <begin position="196"/>
        <end position="296"/>
    </location>
</feature>
<evidence type="ECO:0000313" key="4">
    <source>
        <dbReference type="Proteomes" id="UP000031036"/>
    </source>
</evidence>
<sequence>MIGAAFTLLSLHFFAPIYAEPQPIEGTQCSPNQVVTKLTVYEDGAVEAECNKLPCGTSGARCIEAQTSCKADTDIFSGMKWAVNGQSVLLRCCSLRVPNKIYVGTDLVSLGSYYTGGLVEKKDLYGKDGPEYDFISNIRTEHVLLRCCSLRVPNKIYVGTDLVSLGSYYTGGLVEKKDLYGKDGPEYDFISNIRTEQQNGDQSNESEPEVAKQEDESAEQITPAVSKLRNPLQYRPEPRNPLQYKPSAEQITPAVSKLRNPLQYRPEPRNPLQYKPANHRRQHSAMSSDNPTGRLL</sequence>
<dbReference type="STRING" id="6265.A0A0B2UUT4"/>
<evidence type="ECO:0000256" key="2">
    <source>
        <dbReference type="SAM" id="SignalP"/>
    </source>
</evidence>
<gene>
    <name evidence="3" type="ORF">Tcan_14314</name>
</gene>
<evidence type="ECO:0000256" key="1">
    <source>
        <dbReference type="SAM" id="MobiDB-lite"/>
    </source>
</evidence>
<dbReference type="AlphaFoldDB" id="A0A0B2UUT4"/>
<feature type="compositionally biased region" description="Polar residues" evidence="1">
    <location>
        <begin position="196"/>
        <end position="205"/>
    </location>
</feature>
<name>A0A0B2UUT4_TOXCA</name>
<feature type="compositionally biased region" description="Polar residues" evidence="1">
    <location>
        <begin position="284"/>
        <end position="296"/>
    </location>
</feature>
<dbReference type="Proteomes" id="UP000031036">
    <property type="component" value="Unassembled WGS sequence"/>
</dbReference>
<feature type="signal peptide" evidence="2">
    <location>
        <begin position="1"/>
        <end position="19"/>
    </location>
</feature>
<keyword evidence="4" id="KW-1185">Reference proteome</keyword>
<organism evidence="3 4">
    <name type="scientific">Toxocara canis</name>
    <name type="common">Canine roundworm</name>
    <dbReference type="NCBI Taxonomy" id="6265"/>
    <lineage>
        <taxon>Eukaryota</taxon>
        <taxon>Metazoa</taxon>
        <taxon>Ecdysozoa</taxon>
        <taxon>Nematoda</taxon>
        <taxon>Chromadorea</taxon>
        <taxon>Rhabditida</taxon>
        <taxon>Spirurina</taxon>
        <taxon>Ascaridomorpha</taxon>
        <taxon>Ascaridoidea</taxon>
        <taxon>Toxocaridae</taxon>
        <taxon>Toxocara</taxon>
    </lineage>
</organism>
<proteinExistence type="predicted"/>
<dbReference type="EMBL" id="JPKZ01003190">
    <property type="protein sequence ID" value="KHN72817.1"/>
    <property type="molecule type" value="Genomic_DNA"/>
</dbReference>
<comment type="caution">
    <text evidence="3">The sequence shown here is derived from an EMBL/GenBank/DDBJ whole genome shotgun (WGS) entry which is preliminary data.</text>
</comment>
<reference evidence="3 4" key="1">
    <citation type="submission" date="2014-11" db="EMBL/GenBank/DDBJ databases">
        <title>Genetic blueprint of the zoonotic pathogen Toxocara canis.</title>
        <authorList>
            <person name="Zhu X.-Q."/>
            <person name="Korhonen P.K."/>
            <person name="Cai H."/>
            <person name="Young N.D."/>
            <person name="Nejsum P."/>
            <person name="von Samson-Himmelstjerna G."/>
            <person name="Boag P.R."/>
            <person name="Tan P."/>
            <person name="Li Q."/>
            <person name="Min J."/>
            <person name="Yang Y."/>
            <person name="Wang X."/>
            <person name="Fang X."/>
            <person name="Hall R.S."/>
            <person name="Hofmann A."/>
            <person name="Sternberg P.W."/>
            <person name="Jex A.R."/>
            <person name="Gasser R.B."/>
        </authorList>
    </citation>
    <scope>NUCLEOTIDE SEQUENCE [LARGE SCALE GENOMIC DNA]</scope>
    <source>
        <strain evidence="3">PN_DK_2014</strain>
    </source>
</reference>
<evidence type="ECO:0000313" key="3">
    <source>
        <dbReference type="EMBL" id="KHN72817.1"/>
    </source>
</evidence>
<dbReference type="OrthoDB" id="5832630at2759"/>
<protein>
    <submittedName>
        <fullName evidence="3">Uncharacterized protein</fullName>
    </submittedName>
</protein>